<protein>
    <recommendedName>
        <fullName evidence="4">serine-type D-Ala-D-Ala carboxypeptidase</fullName>
        <ecNumber evidence="4">3.4.16.4</ecNumber>
    </recommendedName>
</protein>
<keyword evidence="7" id="KW-0732">Signal</keyword>
<accession>A0ABT4X1Q0</accession>
<feature type="domain" description="Penicillin-binding protein transpeptidase" evidence="8">
    <location>
        <begin position="350"/>
        <end position="660"/>
    </location>
</feature>
<dbReference type="Proteomes" id="UP001211894">
    <property type="component" value="Unassembled WGS sequence"/>
</dbReference>
<organism evidence="11 12">
    <name type="scientific">Bacillus changyiensis</name>
    <dbReference type="NCBI Taxonomy" id="3004103"/>
    <lineage>
        <taxon>Bacteria</taxon>
        <taxon>Bacillati</taxon>
        <taxon>Bacillota</taxon>
        <taxon>Bacilli</taxon>
        <taxon>Bacillales</taxon>
        <taxon>Bacillaceae</taxon>
        <taxon>Bacillus</taxon>
    </lineage>
</organism>
<keyword evidence="12" id="KW-1185">Reference proteome</keyword>
<evidence type="ECO:0000259" key="9">
    <source>
        <dbReference type="Pfam" id="PF03717"/>
    </source>
</evidence>
<dbReference type="EC" id="3.4.16.4" evidence="4"/>
<feature type="chain" id="PRO_5045053587" description="serine-type D-Ala-D-Ala carboxypeptidase" evidence="7">
    <location>
        <begin position="21"/>
        <end position="663"/>
    </location>
</feature>
<evidence type="ECO:0000259" key="8">
    <source>
        <dbReference type="Pfam" id="PF00905"/>
    </source>
</evidence>
<reference evidence="11 12" key="1">
    <citation type="submission" date="2023-01" db="EMBL/GenBank/DDBJ databases">
        <title>Bacillus changyiensis sp. nov., isolated from a coastal deposit.</title>
        <authorList>
            <person name="Xiao G."/>
            <person name="Lai Q."/>
            <person name="Hu Z."/>
            <person name="Shao Z."/>
        </authorList>
    </citation>
    <scope>NUCLEOTIDE SEQUENCE [LARGE SCALE GENOMIC DNA]</scope>
    <source>
        <strain evidence="11 12">CLL-7-23</strain>
    </source>
</reference>
<evidence type="ECO:0000256" key="3">
    <source>
        <dbReference type="ARBA" id="ARBA00007171"/>
    </source>
</evidence>
<dbReference type="PROSITE" id="PS51257">
    <property type="entry name" value="PROKAR_LIPOPROTEIN"/>
    <property type="match status" value="1"/>
</dbReference>
<dbReference type="PANTHER" id="PTHR30627:SF25">
    <property type="entry name" value="PENICILLIN-BINDING PROTEIN 3"/>
    <property type="match status" value="1"/>
</dbReference>
<feature type="domain" description="NTF2-like N-terminal transpeptidase" evidence="10">
    <location>
        <begin position="26"/>
        <end position="146"/>
    </location>
</feature>
<comment type="pathway">
    <text evidence="2">Cell wall biogenesis; peptidoglycan biosynthesis.</text>
</comment>
<evidence type="ECO:0000256" key="4">
    <source>
        <dbReference type="ARBA" id="ARBA00012448"/>
    </source>
</evidence>
<evidence type="ECO:0000256" key="2">
    <source>
        <dbReference type="ARBA" id="ARBA00004752"/>
    </source>
</evidence>
<name>A0ABT4X1Q0_9BACI</name>
<dbReference type="Gene3D" id="3.40.710.10">
    <property type="entry name" value="DD-peptidase/beta-lactamase superfamily"/>
    <property type="match status" value="1"/>
</dbReference>
<dbReference type="InterPro" id="IPR036138">
    <property type="entry name" value="PBP_dimer_sf"/>
</dbReference>
<sequence length="663" mass="73871">MKNKILHLFMVIGFLLLAGACSNEPTAKQSMDQYVDKWNNRNFEEMYDQLSAATKKSISKDDFIKRHQTIYEQAGVSDLKVSIVDQNDEDDKKDVTTIPYKVSMQTLAGPVSFKGTAKLVKEEKDGNTSWNINWNPSFIFSQLKKGETVKVSPKEPVRGTIYDRNDKALAMNTEVPEIGVVPGKLGSNKEQTLKKLSQFLDIELADIEKQLSAGWVKDDSFVPLKKVRPDQTDIIKKATSLPGVLKQEVVSRYYPYKEKAAHLTGYIRPITKEELKQNKENYGDHSLLGIVGLEHIYEKTLRGKMGWTITIPESRATIASKDAKDGADIKTVIDIQKQEQLFNQLKDDSGAAVALDPQTGETLALVSSPSYDPNGFLFGWKKGEWEKLNKDDAAPFASKFNKTYAPGSTIKPITASIGLKNGVIKPDEEKSIIGKEWQKDSSWGGYKVTRVSERLSKVNLENALITSDNIYFAQTAIDTGADRFTEGLKSFGFEEKLNYEFPTSTSSIANDKIDSDILLADSGYGQGQMLMSPLHLAATYTAFLNQGDMLKPYLIKKDGDKKEIWHEGVVTAEGADTITKGLKGVVEDQRGSAFRPVEKGLTIAGKTGTAELKKKKDEKGKENGWFTAYDYKNKDLLITMIIEDVSDRGGSSYVVKKVKKMFK</sequence>
<feature type="domain" description="Penicillin-binding protein dimerisation" evidence="9">
    <location>
        <begin position="154"/>
        <end position="310"/>
    </location>
</feature>
<feature type="signal peptide" evidence="7">
    <location>
        <begin position="1"/>
        <end position="20"/>
    </location>
</feature>
<dbReference type="Pfam" id="PF05223">
    <property type="entry name" value="MecA_N"/>
    <property type="match status" value="1"/>
</dbReference>
<dbReference type="InterPro" id="IPR001460">
    <property type="entry name" value="PCN-bd_Tpept"/>
</dbReference>
<dbReference type="SUPFAM" id="SSF54427">
    <property type="entry name" value="NTF2-like"/>
    <property type="match status" value="1"/>
</dbReference>
<dbReference type="InterPro" id="IPR005311">
    <property type="entry name" value="PBP_dimer"/>
</dbReference>
<dbReference type="Gene3D" id="3.30.1390.30">
    <property type="entry name" value="Penicillin-binding protein 2a, domain 3"/>
    <property type="match status" value="1"/>
</dbReference>
<comment type="subcellular location">
    <subcellularLocation>
        <location evidence="1">Membrane</location>
    </subcellularLocation>
</comment>
<evidence type="ECO:0000256" key="7">
    <source>
        <dbReference type="SAM" id="SignalP"/>
    </source>
</evidence>
<evidence type="ECO:0000313" key="11">
    <source>
        <dbReference type="EMBL" id="MDA7026208.1"/>
    </source>
</evidence>
<dbReference type="Gene3D" id="3.90.1310.10">
    <property type="entry name" value="Penicillin-binding protein 2a (Domain 2)"/>
    <property type="match status" value="1"/>
</dbReference>
<dbReference type="Pfam" id="PF00905">
    <property type="entry name" value="Transpeptidase"/>
    <property type="match status" value="1"/>
</dbReference>
<dbReference type="SUPFAM" id="SSF56601">
    <property type="entry name" value="beta-lactamase/transpeptidase-like"/>
    <property type="match status" value="1"/>
</dbReference>
<evidence type="ECO:0000256" key="5">
    <source>
        <dbReference type="ARBA" id="ARBA00023136"/>
    </source>
</evidence>
<proteinExistence type="inferred from homology"/>
<dbReference type="PANTHER" id="PTHR30627">
    <property type="entry name" value="PEPTIDOGLYCAN D,D-TRANSPEPTIDASE"/>
    <property type="match status" value="1"/>
</dbReference>
<dbReference type="Gene3D" id="3.10.450.100">
    <property type="entry name" value="NTF2-like, domain 1"/>
    <property type="match status" value="1"/>
</dbReference>
<gene>
    <name evidence="11" type="ORF">PJ311_06220</name>
</gene>
<evidence type="ECO:0000259" key="10">
    <source>
        <dbReference type="Pfam" id="PF05223"/>
    </source>
</evidence>
<dbReference type="Pfam" id="PF03717">
    <property type="entry name" value="PBP_dimer"/>
    <property type="match status" value="1"/>
</dbReference>
<evidence type="ECO:0000313" key="12">
    <source>
        <dbReference type="Proteomes" id="UP001211894"/>
    </source>
</evidence>
<dbReference type="InterPro" id="IPR050515">
    <property type="entry name" value="Beta-lactam/transpept"/>
</dbReference>
<dbReference type="EMBL" id="JAQKAB010000003">
    <property type="protein sequence ID" value="MDA7026208.1"/>
    <property type="molecule type" value="Genomic_DNA"/>
</dbReference>
<evidence type="ECO:0000256" key="6">
    <source>
        <dbReference type="ARBA" id="ARBA00034000"/>
    </source>
</evidence>
<evidence type="ECO:0000256" key="1">
    <source>
        <dbReference type="ARBA" id="ARBA00004370"/>
    </source>
</evidence>
<comment type="similarity">
    <text evidence="3">Belongs to the transpeptidase family.</text>
</comment>
<dbReference type="InterPro" id="IPR012338">
    <property type="entry name" value="Beta-lactam/transpept-like"/>
</dbReference>
<dbReference type="InterPro" id="IPR007887">
    <property type="entry name" value="MecA_N"/>
</dbReference>
<keyword evidence="5" id="KW-0472">Membrane</keyword>
<dbReference type="InterPro" id="IPR032710">
    <property type="entry name" value="NTF2-like_dom_sf"/>
</dbReference>
<dbReference type="SUPFAM" id="SSF56519">
    <property type="entry name" value="Penicillin binding protein dimerisation domain"/>
    <property type="match status" value="1"/>
</dbReference>
<comment type="catalytic activity">
    <reaction evidence="6">
        <text>Preferential cleavage: (Ac)2-L-Lys-D-Ala-|-D-Ala. Also transpeptidation of peptidyl-alanyl moieties that are N-acyl substituents of D-alanine.</text>
        <dbReference type="EC" id="3.4.16.4"/>
    </reaction>
</comment>
<dbReference type="RefSeq" id="WP_271340044.1">
    <property type="nucleotide sequence ID" value="NZ_JAQKAB010000003.1"/>
</dbReference>
<comment type="caution">
    <text evidence="11">The sequence shown here is derived from an EMBL/GenBank/DDBJ whole genome shotgun (WGS) entry which is preliminary data.</text>
</comment>